<dbReference type="PATRIC" id="fig|285473.5.peg.5737"/>
<organism evidence="2 3">
    <name type="scientific">Streptomyces rubrolavendulae</name>
    <dbReference type="NCBI Taxonomy" id="285473"/>
    <lineage>
        <taxon>Bacteria</taxon>
        <taxon>Bacillati</taxon>
        <taxon>Actinomycetota</taxon>
        <taxon>Actinomycetes</taxon>
        <taxon>Kitasatosporales</taxon>
        <taxon>Streptomycetaceae</taxon>
        <taxon>Streptomyces</taxon>
    </lineage>
</organism>
<dbReference type="PROSITE" id="PS50007">
    <property type="entry name" value="PIPLC_X_DOMAIN"/>
    <property type="match status" value="1"/>
</dbReference>
<name>A0A1D8GAU7_9ACTN</name>
<feature type="compositionally biased region" description="Gly residues" evidence="1">
    <location>
        <begin position="1"/>
        <end position="28"/>
    </location>
</feature>
<protein>
    <recommendedName>
        <fullName evidence="4">Lipoprotein</fullName>
    </recommendedName>
</protein>
<evidence type="ECO:0008006" key="4">
    <source>
        <dbReference type="Google" id="ProtNLM"/>
    </source>
</evidence>
<dbReference type="InterPro" id="IPR017946">
    <property type="entry name" value="PLC-like_Pdiesterase_TIM-brl"/>
</dbReference>
<dbReference type="InterPro" id="IPR032075">
    <property type="entry name" value="PI-PLC-C1"/>
</dbReference>
<evidence type="ECO:0000313" key="3">
    <source>
        <dbReference type="Proteomes" id="UP000095349"/>
    </source>
</evidence>
<evidence type="ECO:0000313" key="2">
    <source>
        <dbReference type="EMBL" id="AOT62543.1"/>
    </source>
</evidence>
<dbReference type="STRING" id="285473.A4G23_05441"/>
<proteinExistence type="predicted"/>
<evidence type="ECO:0000256" key="1">
    <source>
        <dbReference type="SAM" id="MobiDB-lite"/>
    </source>
</evidence>
<accession>A0A1D8GAU7</accession>
<keyword evidence="3" id="KW-1185">Reference proteome</keyword>
<dbReference type="CDD" id="cd08589">
    <property type="entry name" value="PI-PLCc_SaPLC1_like"/>
    <property type="match status" value="1"/>
</dbReference>
<dbReference type="AlphaFoldDB" id="A0A1D8GAU7"/>
<dbReference type="Proteomes" id="UP000095349">
    <property type="component" value="Chromosome"/>
</dbReference>
<reference evidence="2 3" key="1">
    <citation type="submission" date="2016-09" db="EMBL/GenBank/DDBJ databases">
        <title>Streptomyces rubrolavendulae MJM4426 Genome sequencing and assembly.</title>
        <authorList>
            <person name="Kim J.-G."/>
        </authorList>
    </citation>
    <scope>NUCLEOTIDE SEQUENCE [LARGE SCALE GENOMIC DNA]</scope>
    <source>
        <strain evidence="2 3">MJM4426</strain>
    </source>
</reference>
<gene>
    <name evidence="2" type="ORF">A4G23_05441</name>
</gene>
<dbReference type="GO" id="GO:0008081">
    <property type="term" value="F:phosphoric diester hydrolase activity"/>
    <property type="evidence" value="ECO:0007669"/>
    <property type="project" value="InterPro"/>
</dbReference>
<dbReference type="SUPFAM" id="SSF51695">
    <property type="entry name" value="PLC-like phosphodiesterases"/>
    <property type="match status" value="1"/>
</dbReference>
<dbReference type="Gene3D" id="3.20.20.190">
    <property type="entry name" value="Phosphatidylinositol (PI) phosphodiesterase"/>
    <property type="match status" value="1"/>
</dbReference>
<dbReference type="EMBL" id="CP017316">
    <property type="protein sequence ID" value="AOT62543.1"/>
    <property type="molecule type" value="Genomic_DNA"/>
</dbReference>
<dbReference type="KEGG" id="srn:A4G23_05441"/>
<dbReference type="Pfam" id="PF16670">
    <property type="entry name" value="PI-PLC-C1"/>
    <property type="match status" value="1"/>
</dbReference>
<feature type="region of interest" description="Disordered" evidence="1">
    <location>
        <begin position="1"/>
        <end position="34"/>
    </location>
</feature>
<sequence>MPGRTGRGVGDEPGQGTGGGTNLGGCGAGATPARRRPVPAGQAACLPSFTRLPYSAADFDCVERKAGDIMSVWARGAGAVAVAAALVLGAGPGAAVAADPVRSPYGASTGVGVHNAYEKAKYRYFADALDSGAAMLELDVWTNTFGRSWRVSHGNPLGNDNNCENAAHAGELRTRPRNQDLGGCLADIRAWHDAHPGHRPVLLKIEMKDGFQARHGRGPADLDALLTARLGDALFRPADLAGAHPDLDTAVRADGWPTRDRLAGKFVVELIPGTVEEGNPADSLWTDREYAAHLRGLAAAGRLREAGAFPAVHRAQGGDPRLRYADAGLRPWFVVFDGDASVYAGGSVDTSWYARHDYLLVMTDAHNVAPAIDGTHPTEAQARDRLALLAGRHASVVSADWYPLPSVLSTVVPRAGG</sequence>
<dbReference type="GO" id="GO:0006629">
    <property type="term" value="P:lipid metabolic process"/>
    <property type="evidence" value="ECO:0007669"/>
    <property type="project" value="InterPro"/>
</dbReference>